<dbReference type="RefSeq" id="WP_047259796.1">
    <property type="nucleotide sequence ID" value="NZ_CP011546.1"/>
</dbReference>
<accession>A0A0G3HDA5</accession>
<name>A0A0G3HDA5_9CORY</name>
<evidence type="ECO:0000256" key="4">
    <source>
        <dbReference type="ARBA" id="ARBA00022475"/>
    </source>
</evidence>
<dbReference type="Gene3D" id="3.30.70.1450">
    <property type="entry name" value="Regulator of K+ conductance, C-terminal domain"/>
    <property type="match status" value="1"/>
</dbReference>
<reference evidence="11" key="2">
    <citation type="submission" date="2015-05" db="EMBL/GenBank/DDBJ databases">
        <title>Complete genome sequence of Corynebacterium uterequi DSM 45634, isolated from the uterus of a maiden mare.</title>
        <authorList>
            <person name="Ruckert C."/>
            <person name="Albersmeier A."/>
            <person name="Winkler A."/>
            <person name="Tauch A."/>
        </authorList>
    </citation>
    <scope>NUCLEOTIDE SEQUENCE [LARGE SCALE GENOMIC DNA]</scope>
    <source>
        <strain evidence="11">DSM 45634</strain>
    </source>
</reference>
<dbReference type="InterPro" id="IPR036721">
    <property type="entry name" value="RCK_C_sf"/>
</dbReference>
<dbReference type="SUPFAM" id="SSF116726">
    <property type="entry name" value="TrkA C-terminal domain-like"/>
    <property type="match status" value="1"/>
</dbReference>
<dbReference type="Proteomes" id="UP000035548">
    <property type="component" value="Chromosome"/>
</dbReference>
<keyword evidence="11" id="KW-1185">Reference proteome</keyword>
<dbReference type="PROSITE" id="PS51202">
    <property type="entry name" value="RCK_C"/>
    <property type="match status" value="2"/>
</dbReference>
<evidence type="ECO:0000256" key="6">
    <source>
        <dbReference type="ARBA" id="ARBA00022989"/>
    </source>
</evidence>
<feature type="transmembrane region" description="Helical" evidence="8">
    <location>
        <begin position="383"/>
        <end position="401"/>
    </location>
</feature>
<dbReference type="KEGG" id="cut:CUTER_06885"/>
<evidence type="ECO:0000256" key="2">
    <source>
        <dbReference type="ARBA" id="ARBA00009854"/>
    </source>
</evidence>
<dbReference type="PATRIC" id="fig|1072256.5.peg.1361"/>
<dbReference type="STRING" id="1072256.CUTER_06885"/>
<dbReference type="GO" id="GO:0006813">
    <property type="term" value="P:potassium ion transport"/>
    <property type="evidence" value="ECO:0007669"/>
    <property type="project" value="InterPro"/>
</dbReference>
<dbReference type="InterPro" id="IPR050144">
    <property type="entry name" value="AAE_transporter"/>
</dbReference>
<protein>
    <submittedName>
        <fullName evidence="10">Putative permease</fullName>
    </submittedName>
</protein>
<organism evidence="10 11">
    <name type="scientific">Corynebacterium uterequi</name>
    <dbReference type="NCBI Taxonomy" id="1072256"/>
    <lineage>
        <taxon>Bacteria</taxon>
        <taxon>Bacillati</taxon>
        <taxon>Actinomycetota</taxon>
        <taxon>Actinomycetes</taxon>
        <taxon>Mycobacteriales</taxon>
        <taxon>Corynebacteriaceae</taxon>
        <taxon>Corynebacterium</taxon>
    </lineage>
</organism>
<comment type="subcellular location">
    <subcellularLocation>
        <location evidence="1">Cell membrane</location>
        <topology evidence="1">Multi-pass membrane protein</topology>
    </subcellularLocation>
</comment>
<dbReference type="Pfam" id="PF02080">
    <property type="entry name" value="TrkA_C"/>
    <property type="match status" value="1"/>
</dbReference>
<feature type="domain" description="RCK C-terminal" evidence="9">
    <location>
        <begin position="178"/>
        <end position="261"/>
    </location>
</feature>
<keyword evidence="3" id="KW-0813">Transport</keyword>
<feature type="transmembrane region" description="Helical" evidence="8">
    <location>
        <begin position="96"/>
        <end position="118"/>
    </location>
</feature>
<feature type="transmembrane region" description="Helical" evidence="8">
    <location>
        <begin position="154"/>
        <end position="175"/>
    </location>
</feature>
<comment type="similarity">
    <text evidence="2">Belongs to the AAE transporter (TC 2.A.81) family.</text>
</comment>
<proteinExistence type="inferred from homology"/>
<keyword evidence="6 8" id="KW-1133">Transmembrane helix</keyword>
<feature type="transmembrane region" description="Helical" evidence="8">
    <location>
        <begin position="36"/>
        <end position="61"/>
    </location>
</feature>
<feature type="transmembrane region" description="Helical" evidence="8">
    <location>
        <begin position="12"/>
        <end position="29"/>
    </location>
</feature>
<reference evidence="10 11" key="1">
    <citation type="journal article" date="2015" name="Genome Announc.">
        <title>Virulence Factor Genes Detected in the Complete Genome Sequence of Corynebacterium uterequi DSM 45634, Isolated from the Uterus of a Maiden Mare.</title>
        <authorList>
            <person name="Ruckert C."/>
            <person name="Kriete M."/>
            <person name="Jaenicke S."/>
            <person name="Winkler A."/>
            <person name="Tauch A."/>
        </authorList>
    </citation>
    <scope>NUCLEOTIDE SEQUENCE [LARGE SCALE GENOMIC DNA]</scope>
    <source>
        <strain evidence="10 11">DSM 45634</strain>
    </source>
</reference>
<dbReference type="PANTHER" id="PTHR30445:SF3">
    <property type="entry name" value="TRANSPORT PROTEIN YIDE-RELATED"/>
    <property type="match status" value="1"/>
</dbReference>
<feature type="transmembrane region" description="Helical" evidence="8">
    <location>
        <begin position="510"/>
        <end position="537"/>
    </location>
</feature>
<dbReference type="AlphaFoldDB" id="A0A0G3HDA5"/>
<gene>
    <name evidence="10" type="ORF">CUTER_06885</name>
</gene>
<sequence>MTEVFKFFADQPILLVFLLVGLGMAFGSVKFRGVTLGAAAVLFTGIAFSAIAAALGVHAAVPHLIGILGLTLFAFGIGNNSGLTFFASLRTATGPILGLVGLFIAAAVIAGGLGMHLLGLDPSTVAGTFAGATTNTPALAAAGEVTGDEPTATIGYAVAYLFGVIGMIIAATVTLRDSANDSDAVAPVTHANVVVERDDELMLNDFLTPYGGDVQISRYQRADSDVQTIPEYQDRLRPGDMLTLVGSAEHLEDAVRRLGHRSERSLRSDRRQLDFRRITISQHALAGKTIAELDKVLAERWNARISRVRRADSDMVALEEFVVELGDRVRVVAPTENMKNISHYLGDSSKGLTDINPVALGLGLAIGVILGEIAVPMPGGGSFALGSAAGVLIVGLIMGRVGRIGPVVTALPHSANTVLSELGLLLFLAQAGTNAGGQIAGAFTGGDWWKILLLGVVITTFMAVGIIVVMRSAFGFGATKTSGVLGGAQTQPAVLAFANGRTNADPRVSLGYALVYPVAMIAKILTAHFLGMVLLMFV</sequence>
<dbReference type="InterPro" id="IPR006512">
    <property type="entry name" value="YidE_YbjL"/>
</dbReference>
<feature type="domain" description="RCK C-terminal" evidence="9">
    <location>
        <begin position="263"/>
        <end position="347"/>
    </location>
</feature>
<dbReference type="Pfam" id="PF06826">
    <property type="entry name" value="Asp-Al_Ex"/>
    <property type="match status" value="2"/>
</dbReference>
<evidence type="ECO:0000256" key="8">
    <source>
        <dbReference type="SAM" id="Phobius"/>
    </source>
</evidence>
<feature type="transmembrane region" description="Helical" evidence="8">
    <location>
        <begin position="67"/>
        <end position="89"/>
    </location>
</feature>
<evidence type="ECO:0000256" key="1">
    <source>
        <dbReference type="ARBA" id="ARBA00004651"/>
    </source>
</evidence>
<dbReference type="GO" id="GO:0005886">
    <property type="term" value="C:plasma membrane"/>
    <property type="evidence" value="ECO:0007669"/>
    <property type="project" value="UniProtKB-SubCell"/>
</dbReference>
<dbReference type="InterPro" id="IPR006037">
    <property type="entry name" value="RCK_C"/>
</dbReference>
<dbReference type="NCBIfam" id="TIGR01625">
    <property type="entry name" value="YidE_YbjL_dupl"/>
    <property type="match status" value="1"/>
</dbReference>
<keyword evidence="4" id="KW-1003">Cell membrane</keyword>
<feature type="transmembrane region" description="Helical" evidence="8">
    <location>
        <begin position="449"/>
        <end position="470"/>
    </location>
</feature>
<keyword evidence="5 8" id="KW-0812">Transmembrane</keyword>
<evidence type="ECO:0000313" key="10">
    <source>
        <dbReference type="EMBL" id="AKK11366.1"/>
    </source>
</evidence>
<dbReference type="OrthoDB" id="9155749at2"/>
<feature type="transmembrane region" description="Helical" evidence="8">
    <location>
        <begin position="422"/>
        <end position="443"/>
    </location>
</feature>
<feature type="transmembrane region" description="Helical" evidence="8">
    <location>
        <begin position="358"/>
        <end position="377"/>
    </location>
</feature>
<dbReference type="PANTHER" id="PTHR30445">
    <property type="entry name" value="K(+)_H(+) ANTIPORTER SUBUNIT KHTT"/>
    <property type="match status" value="1"/>
</dbReference>
<keyword evidence="7 8" id="KW-0472">Membrane</keyword>
<evidence type="ECO:0000256" key="7">
    <source>
        <dbReference type="ARBA" id="ARBA00023136"/>
    </source>
</evidence>
<evidence type="ECO:0000256" key="5">
    <source>
        <dbReference type="ARBA" id="ARBA00022692"/>
    </source>
</evidence>
<evidence type="ECO:0000256" key="3">
    <source>
        <dbReference type="ARBA" id="ARBA00022448"/>
    </source>
</evidence>
<evidence type="ECO:0000313" key="11">
    <source>
        <dbReference type="Proteomes" id="UP000035548"/>
    </source>
</evidence>
<dbReference type="GO" id="GO:0008324">
    <property type="term" value="F:monoatomic cation transmembrane transporter activity"/>
    <property type="evidence" value="ECO:0007669"/>
    <property type="project" value="InterPro"/>
</dbReference>
<dbReference type="EMBL" id="CP011546">
    <property type="protein sequence ID" value="AKK11366.1"/>
    <property type="molecule type" value="Genomic_DNA"/>
</dbReference>
<evidence type="ECO:0000259" key="9">
    <source>
        <dbReference type="PROSITE" id="PS51202"/>
    </source>
</evidence>